<accession>A0AAW0CT96</accession>
<name>A0AAW0CT96_9AGAR</name>
<evidence type="ECO:0000259" key="2">
    <source>
        <dbReference type="Pfam" id="PF12937"/>
    </source>
</evidence>
<dbReference type="Gene3D" id="1.20.1280.50">
    <property type="match status" value="1"/>
</dbReference>
<dbReference type="InterPro" id="IPR036047">
    <property type="entry name" value="F-box-like_dom_sf"/>
</dbReference>
<dbReference type="AlphaFoldDB" id="A0AAW0CT96"/>
<proteinExistence type="predicted"/>
<dbReference type="Proteomes" id="UP001383192">
    <property type="component" value="Unassembled WGS sequence"/>
</dbReference>
<dbReference type="EMBL" id="JAYKXP010000030">
    <property type="protein sequence ID" value="KAK7042993.1"/>
    <property type="molecule type" value="Genomic_DNA"/>
</dbReference>
<evidence type="ECO:0000313" key="4">
    <source>
        <dbReference type="Proteomes" id="UP001383192"/>
    </source>
</evidence>
<dbReference type="PANTHER" id="PTHR38926">
    <property type="entry name" value="F-BOX DOMAIN CONTAINING PROTEIN, EXPRESSED"/>
    <property type="match status" value="1"/>
</dbReference>
<dbReference type="InterPro" id="IPR032675">
    <property type="entry name" value="LRR_dom_sf"/>
</dbReference>
<dbReference type="SUPFAM" id="SSF52047">
    <property type="entry name" value="RNI-like"/>
    <property type="match status" value="1"/>
</dbReference>
<feature type="coiled-coil region" evidence="1">
    <location>
        <begin position="40"/>
        <end position="67"/>
    </location>
</feature>
<dbReference type="InterPro" id="IPR001810">
    <property type="entry name" value="F-box_dom"/>
</dbReference>
<keyword evidence="1" id="KW-0175">Coiled coil</keyword>
<dbReference type="Gene3D" id="3.80.10.10">
    <property type="entry name" value="Ribonuclease Inhibitor"/>
    <property type="match status" value="1"/>
</dbReference>
<comment type="caution">
    <text evidence="3">The sequence shown here is derived from an EMBL/GenBank/DDBJ whole genome shotgun (WGS) entry which is preliminary data.</text>
</comment>
<reference evidence="3 4" key="1">
    <citation type="submission" date="2024-01" db="EMBL/GenBank/DDBJ databases">
        <title>A draft genome for a cacao thread blight-causing isolate of Paramarasmius palmivorus.</title>
        <authorList>
            <person name="Baruah I.K."/>
            <person name="Bukari Y."/>
            <person name="Amoako-Attah I."/>
            <person name="Meinhardt L.W."/>
            <person name="Bailey B.A."/>
            <person name="Cohen S.P."/>
        </authorList>
    </citation>
    <scope>NUCLEOTIDE SEQUENCE [LARGE SCALE GENOMIC DNA]</scope>
    <source>
        <strain evidence="3 4">GH-12</strain>
    </source>
</reference>
<protein>
    <recommendedName>
        <fullName evidence="2">F-box domain-containing protein</fullName>
    </recommendedName>
</protein>
<dbReference type="SUPFAM" id="SSF81383">
    <property type="entry name" value="F-box domain"/>
    <property type="match status" value="1"/>
</dbReference>
<evidence type="ECO:0000313" key="3">
    <source>
        <dbReference type="EMBL" id="KAK7042993.1"/>
    </source>
</evidence>
<feature type="domain" description="F-box" evidence="2">
    <location>
        <begin position="87"/>
        <end position="140"/>
    </location>
</feature>
<dbReference type="PANTHER" id="PTHR38926:SF5">
    <property type="entry name" value="F-BOX AND LEUCINE-RICH REPEAT PROTEIN 6"/>
    <property type="match status" value="1"/>
</dbReference>
<evidence type="ECO:0000256" key="1">
    <source>
        <dbReference type="SAM" id="Coils"/>
    </source>
</evidence>
<keyword evidence="4" id="KW-1185">Reference proteome</keyword>
<dbReference type="Pfam" id="PF12937">
    <property type="entry name" value="F-box-like"/>
    <property type="match status" value="1"/>
</dbReference>
<organism evidence="3 4">
    <name type="scientific">Paramarasmius palmivorus</name>
    <dbReference type="NCBI Taxonomy" id="297713"/>
    <lineage>
        <taxon>Eukaryota</taxon>
        <taxon>Fungi</taxon>
        <taxon>Dikarya</taxon>
        <taxon>Basidiomycota</taxon>
        <taxon>Agaricomycotina</taxon>
        <taxon>Agaricomycetes</taxon>
        <taxon>Agaricomycetidae</taxon>
        <taxon>Agaricales</taxon>
        <taxon>Marasmiineae</taxon>
        <taxon>Marasmiaceae</taxon>
        <taxon>Paramarasmius</taxon>
    </lineage>
</organism>
<sequence length="520" mass="58221">MSTPTPSLPRSLSTSRSLSMQRLFRETVSMKERLQISQWLLDAEKDLRAEQAEISRLRTLILTMENRSNGLRRSMEKYRSLLSPVHRMPPEILLNIFSFCCERNELDYRAPAVSTLSTVCGRWRDLALSTPALWSSISIRFGYWEEEGDALDRITKFFLERSRASPLRLTLDFTNVAYEIEDVYPTLQALVQAAPRWASVSLTVTPPILANSVFHPIKGRLPILSHLELVPADTGELDDPVEGLELFSDCPALRSVKLSPVVVTEPVSLPFQRITFLELYYSDAENAIMFLNRFPNLTKITFSHVGGGSAEEHVFLNARHLLVIATECTDVMFPLEYTTLCMLSSFDIRGDSGVAVPTHWEDWDPAPLHTFLARSACNLTSLRLSWLPIQDTEAMSLLQNMASLTSLQLDEYRTPSPNVIVTTSFLMCLAVDHGSSSATSALFLPRLVDLRLSVHRAGLDINALVRAVSTRWLPDPTDASEIGVDCLRYLGLHVMGGRDELKALQDFGGAGLRIDISYTA</sequence>
<gene>
    <name evidence="3" type="ORF">VNI00_008731</name>
</gene>